<feature type="binding site" evidence="3">
    <location>
        <position position="330"/>
    </location>
    <ligand>
        <name>ATP</name>
        <dbReference type="ChEBI" id="CHEBI:30616"/>
    </ligand>
</feature>
<evidence type="ECO:0000256" key="3">
    <source>
        <dbReference type="PROSITE-ProRule" id="PRU10141"/>
    </source>
</evidence>
<feature type="region of interest" description="Disordered" evidence="4">
    <location>
        <begin position="536"/>
        <end position="560"/>
    </location>
</feature>
<evidence type="ECO:0000256" key="4">
    <source>
        <dbReference type="SAM" id="MobiDB-lite"/>
    </source>
</evidence>
<dbReference type="GO" id="GO:0005524">
    <property type="term" value="F:ATP binding"/>
    <property type="evidence" value="ECO:0007669"/>
    <property type="project" value="UniProtKB-UniRule"/>
</dbReference>
<dbReference type="EMBL" id="NWUJ01000016">
    <property type="protein sequence ID" value="PFH31146.1"/>
    <property type="molecule type" value="Genomic_DNA"/>
</dbReference>
<dbReference type="VEuPathDB" id="ToxoDB:BESB_030200"/>
<feature type="region of interest" description="Disordered" evidence="4">
    <location>
        <begin position="1077"/>
        <end position="1109"/>
    </location>
</feature>
<keyword evidence="2 3" id="KW-0067">ATP-binding</keyword>
<dbReference type="PROSITE" id="PS00107">
    <property type="entry name" value="PROTEIN_KINASE_ATP"/>
    <property type="match status" value="1"/>
</dbReference>
<reference evidence="6 7" key="1">
    <citation type="submission" date="2017-09" db="EMBL/GenBank/DDBJ databases">
        <title>Genome sequencing of Besnoitia besnoiti strain Bb-Ger1.</title>
        <authorList>
            <person name="Schares G."/>
            <person name="Venepally P."/>
            <person name="Lorenzi H.A."/>
        </authorList>
    </citation>
    <scope>NUCLEOTIDE SEQUENCE [LARGE SCALE GENOMIC DNA]</scope>
    <source>
        <strain evidence="6 7">Bb-Ger1</strain>
    </source>
</reference>
<dbReference type="GeneID" id="40308072"/>
<dbReference type="GO" id="GO:0005634">
    <property type="term" value="C:nucleus"/>
    <property type="evidence" value="ECO:0007669"/>
    <property type="project" value="TreeGrafter"/>
</dbReference>
<dbReference type="PANTHER" id="PTHR44167:SF24">
    <property type="entry name" value="SERINE_THREONINE-PROTEIN KINASE CHK2"/>
    <property type="match status" value="1"/>
</dbReference>
<evidence type="ECO:0000259" key="5">
    <source>
        <dbReference type="PROSITE" id="PS50011"/>
    </source>
</evidence>
<keyword evidence="7" id="KW-1185">Reference proteome</keyword>
<dbReference type="KEGG" id="bbes:BESB_030200"/>
<dbReference type="Gene3D" id="1.10.510.10">
    <property type="entry name" value="Transferase(Phosphotransferase) domain 1"/>
    <property type="match status" value="1"/>
</dbReference>
<evidence type="ECO:0000256" key="1">
    <source>
        <dbReference type="ARBA" id="ARBA00022741"/>
    </source>
</evidence>
<feature type="domain" description="Protein kinase" evidence="5">
    <location>
        <begin position="301"/>
        <end position="611"/>
    </location>
</feature>
<dbReference type="GO" id="GO:0044773">
    <property type="term" value="P:mitotic DNA damage checkpoint signaling"/>
    <property type="evidence" value="ECO:0007669"/>
    <property type="project" value="TreeGrafter"/>
</dbReference>
<evidence type="ECO:0000256" key="2">
    <source>
        <dbReference type="ARBA" id="ARBA00022840"/>
    </source>
</evidence>
<dbReference type="PROSITE" id="PS00108">
    <property type="entry name" value="PROTEIN_KINASE_ST"/>
    <property type="match status" value="1"/>
</dbReference>
<dbReference type="InterPro" id="IPR000719">
    <property type="entry name" value="Prot_kinase_dom"/>
</dbReference>
<sequence>MAELGAGVVTTTAPAVLGGYTDSAFDLESHPGPDAYLSSGHEHSLRNGNPRLRAAAAVAANQAALAKPVGALQSFPKLLQLDSSPVSLPGGPASLLTSASMPPVGSLSAVPFSSSYLSDVLPAPAPPSSGADSVCRATAASASAPPSHAPFGACDGASTLSRGAMTRGTSTTMAASNTSSTSAPAGLWRTGTAGTSGCAPATDSLGEISTVSSNANKAAAHEPASNSAAVAAGAPGVPAVAADAPAPEGATTALHTAVEKPPPPRASAPRADEGAVAAPMAANAEQCSSVIRQIKDIRHHYTLGRKLGSGYTASVYEAKCVATDQIVAIKDVDKTRQRLIACDTYYRAVYETLAKLPPNRHLLLPPIALLETETHFHVVMERCHGSDMVEYVLKHPPAGISSSACRRLMQQLLLAIYVLHSHNVLHRDIKLDNIMFRYPHVEPAQQKSRSSGGSSGHDNEVALIDFDMCLLLDRPDPPKPLLNANEISVVGTREYMAPECYKGHYSTASDMWSIGVILYVLIDGHFPFDVNNCTKQQNASGSKQGGGTTNDADKTSTSSRDIRRLLRQGVRFEQRIKDRHPLAVDLIQRLLTYDPTVRLSSAYEALCHPWLSSVAPPMPRAGAPTLALLPGALLPRQGLPASDPSAHAHKVAKLHTARTQLRFAGGSTGSHVAAPVAGCAGPGASAGDSAEGRLAYDVRGESNAFYEARMSSGRSSAVGAATRQAGLAHAGNPTATLRTVLALGGGEDSKASHSNAATPSGLTRPSNAALQHKHLAAAAMLLRNPGQLPAPLAAECEPAQLFIDSANDMVAEFASASPSSVRQAPMYAGGDWAVPLPQVAAHRHRRGEQVAYSAGLASTGESHSRTWPPEALGAGSAVGFFLPRAFEPAREAARDVHGHPKCLQQLGGFEGAQTLRGVAPPDLRLFLPELGDAQALSHPAAVPSPHSLQSSAAHGGAADWRTLLAMQRASFQRGQTPEDSTTASAATSSPHFFSSPLAVLGLMGAACGETASATRSSWRTKTSAPAPPPYAPEHAAAVQECVDASYGGLGAAAKSLAAAGAWTSSHAAAVGRLVRVPSHQREQPQSGGRAPFAGGSSGIPPLNYLQGPAPLCHIPPPQPKPGEPANAGTRLTVAAPRQQTQDAGLGELEKKRQASAKLGGLSTDAAASLAANYAAVPHGLQQQGPYRTRQTTRRFLLAGGGADVAAVQGGGLGAVAYSAEAH</sequence>
<gene>
    <name evidence="6" type="ORF">BESB_030200</name>
</gene>
<dbReference type="AlphaFoldDB" id="A0A2A9M5H7"/>
<dbReference type="SMART" id="SM00220">
    <property type="entry name" value="S_TKc"/>
    <property type="match status" value="1"/>
</dbReference>
<dbReference type="Pfam" id="PF00069">
    <property type="entry name" value="Pkinase"/>
    <property type="match status" value="1"/>
</dbReference>
<dbReference type="GO" id="GO:0005737">
    <property type="term" value="C:cytoplasm"/>
    <property type="evidence" value="ECO:0007669"/>
    <property type="project" value="TreeGrafter"/>
</dbReference>
<keyword evidence="1 3" id="KW-0547">Nucleotide-binding</keyword>
<dbReference type="RefSeq" id="XP_029215155.1">
    <property type="nucleotide sequence ID" value="XM_029361688.1"/>
</dbReference>
<dbReference type="GO" id="GO:0004674">
    <property type="term" value="F:protein serine/threonine kinase activity"/>
    <property type="evidence" value="ECO:0007669"/>
    <property type="project" value="TreeGrafter"/>
</dbReference>
<keyword evidence="6" id="KW-0418">Kinase</keyword>
<dbReference type="Proteomes" id="UP000224006">
    <property type="component" value="Chromosome XIII"/>
</dbReference>
<comment type="caution">
    <text evidence="6">The sequence shown here is derived from an EMBL/GenBank/DDBJ whole genome shotgun (WGS) entry which is preliminary data.</text>
</comment>
<dbReference type="PROSITE" id="PS50011">
    <property type="entry name" value="PROTEIN_KINASE_DOM"/>
    <property type="match status" value="1"/>
</dbReference>
<accession>A0A2A9M5H7</accession>
<dbReference type="InterPro" id="IPR008271">
    <property type="entry name" value="Ser/Thr_kinase_AS"/>
</dbReference>
<dbReference type="InterPro" id="IPR017441">
    <property type="entry name" value="Protein_kinase_ATP_BS"/>
</dbReference>
<feature type="compositionally biased region" description="Low complexity" evidence="4">
    <location>
        <begin position="169"/>
        <end position="185"/>
    </location>
</feature>
<dbReference type="Gene3D" id="3.30.200.20">
    <property type="entry name" value="Phosphorylase Kinase, domain 1"/>
    <property type="match status" value="1"/>
</dbReference>
<dbReference type="PANTHER" id="PTHR44167">
    <property type="entry name" value="OVARIAN-SPECIFIC SERINE/THREONINE-PROTEIN KINASE LOK-RELATED"/>
    <property type="match status" value="1"/>
</dbReference>
<proteinExistence type="predicted"/>
<protein>
    <submittedName>
        <fullName evidence="6">Protein kinase, other</fullName>
    </submittedName>
</protein>
<organism evidence="6 7">
    <name type="scientific">Besnoitia besnoiti</name>
    <name type="common">Apicomplexan protozoan</name>
    <dbReference type="NCBI Taxonomy" id="94643"/>
    <lineage>
        <taxon>Eukaryota</taxon>
        <taxon>Sar</taxon>
        <taxon>Alveolata</taxon>
        <taxon>Apicomplexa</taxon>
        <taxon>Conoidasida</taxon>
        <taxon>Coccidia</taxon>
        <taxon>Eucoccidiorida</taxon>
        <taxon>Eimeriorina</taxon>
        <taxon>Sarcocystidae</taxon>
        <taxon>Besnoitia</taxon>
    </lineage>
</organism>
<name>A0A2A9M5H7_BESBE</name>
<dbReference type="STRING" id="94643.A0A2A9M5H7"/>
<evidence type="ECO:0000313" key="6">
    <source>
        <dbReference type="EMBL" id="PFH31146.1"/>
    </source>
</evidence>
<dbReference type="OrthoDB" id="248923at2759"/>
<feature type="region of interest" description="Disordered" evidence="4">
    <location>
        <begin position="167"/>
        <end position="199"/>
    </location>
</feature>
<dbReference type="SUPFAM" id="SSF56112">
    <property type="entry name" value="Protein kinase-like (PK-like)"/>
    <property type="match status" value="1"/>
</dbReference>
<keyword evidence="6" id="KW-0808">Transferase</keyword>
<evidence type="ECO:0000313" key="7">
    <source>
        <dbReference type="Proteomes" id="UP000224006"/>
    </source>
</evidence>
<dbReference type="InterPro" id="IPR011009">
    <property type="entry name" value="Kinase-like_dom_sf"/>
</dbReference>